<sequence>MEEVEAKKKGSSGEVSKSNWEKVESPSKNGDNAKGGECDSKKRNQGTMAGGGTKPPQQETGRPRVEPAVAPLDTGLIRMDIDSLRKAQDVQAAMFREMLNCLQAIHEQGASCSYAPPPPPPPPAHTFIPPIHPNPLIAVPPHNHPPPIPHPPDPPAPPQPPPPPPPTPTPATPSSPPPAPPPPPSDINRRGGATAPGLSRTRSGQEQMPSGGGFSSRLAGMFASVANTRRRSGIFSNEGAEPQELGFDRINKGKKAAVAEPGKKGRSKYVEELTEVLFNKSKHELEELCKKEKIKYVNNKITSAALTRLRGIDAYGEEDEDEESEEDVQEENPS</sequence>
<feature type="region of interest" description="Disordered" evidence="1">
    <location>
        <begin position="311"/>
        <end position="334"/>
    </location>
</feature>
<gene>
    <name evidence="2" type="ORF">CBR_g22008</name>
</gene>
<reference evidence="2 3" key="1">
    <citation type="journal article" date="2018" name="Cell">
        <title>The Chara Genome: Secondary Complexity and Implications for Plant Terrestrialization.</title>
        <authorList>
            <person name="Nishiyama T."/>
            <person name="Sakayama H."/>
            <person name="Vries J.D."/>
            <person name="Buschmann H."/>
            <person name="Saint-Marcoux D."/>
            <person name="Ullrich K.K."/>
            <person name="Haas F.B."/>
            <person name="Vanderstraeten L."/>
            <person name="Becker D."/>
            <person name="Lang D."/>
            <person name="Vosolsobe S."/>
            <person name="Rombauts S."/>
            <person name="Wilhelmsson P.K.I."/>
            <person name="Janitza P."/>
            <person name="Kern R."/>
            <person name="Heyl A."/>
            <person name="Rumpler F."/>
            <person name="Villalobos L.I.A.C."/>
            <person name="Clay J.M."/>
            <person name="Skokan R."/>
            <person name="Toyoda A."/>
            <person name="Suzuki Y."/>
            <person name="Kagoshima H."/>
            <person name="Schijlen E."/>
            <person name="Tajeshwar N."/>
            <person name="Catarino B."/>
            <person name="Hetherington A.J."/>
            <person name="Saltykova A."/>
            <person name="Bonnot C."/>
            <person name="Breuninger H."/>
            <person name="Symeonidi A."/>
            <person name="Radhakrishnan G.V."/>
            <person name="Van Nieuwerburgh F."/>
            <person name="Deforce D."/>
            <person name="Chang C."/>
            <person name="Karol K.G."/>
            <person name="Hedrich R."/>
            <person name="Ulvskov P."/>
            <person name="Glockner G."/>
            <person name="Delwiche C.F."/>
            <person name="Petrasek J."/>
            <person name="Van de Peer Y."/>
            <person name="Friml J."/>
            <person name="Beilby M."/>
            <person name="Dolan L."/>
            <person name="Kohara Y."/>
            <person name="Sugano S."/>
            <person name="Fujiyama A."/>
            <person name="Delaux P.-M."/>
            <person name="Quint M."/>
            <person name="TheiBen G."/>
            <person name="Hagemann M."/>
            <person name="Harholt J."/>
            <person name="Dunand C."/>
            <person name="Zachgo S."/>
            <person name="Langdale J."/>
            <person name="Maumus F."/>
            <person name="Straeten D.V.D."/>
            <person name="Gould S.B."/>
            <person name="Rensing S.A."/>
        </authorList>
    </citation>
    <scope>NUCLEOTIDE SEQUENCE [LARGE SCALE GENOMIC DNA]</scope>
    <source>
        <strain evidence="2 3">S276</strain>
    </source>
</reference>
<feature type="region of interest" description="Disordered" evidence="1">
    <location>
        <begin position="1"/>
        <end position="71"/>
    </location>
</feature>
<feature type="compositionally biased region" description="Pro residues" evidence="1">
    <location>
        <begin position="115"/>
        <end position="124"/>
    </location>
</feature>
<dbReference type="Proteomes" id="UP000265515">
    <property type="component" value="Unassembled WGS sequence"/>
</dbReference>
<evidence type="ECO:0000256" key="1">
    <source>
        <dbReference type="SAM" id="MobiDB-lite"/>
    </source>
</evidence>
<dbReference type="PANTHER" id="PTHR45691:SF1">
    <property type="entry name" value="FH2 DOMAIN-CONTAINING PROTEIN 1-RELATED"/>
    <property type="match status" value="1"/>
</dbReference>
<dbReference type="Gramene" id="GBG76260">
    <property type="protein sequence ID" value="GBG76260"/>
    <property type="gene ID" value="CBR_g22008"/>
</dbReference>
<dbReference type="PRINTS" id="PR01217">
    <property type="entry name" value="PRICHEXTENSN"/>
</dbReference>
<proteinExistence type="predicted"/>
<feature type="region of interest" description="Disordered" evidence="1">
    <location>
        <begin position="111"/>
        <end position="217"/>
    </location>
</feature>
<dbReference type="AlphaFoldDB" id="A0A388L1S1"/>
<protein>
    <submittedName>
        <fullName evidence="2">Uncharacterized protein</fullName>
    </submittedName>
</protein>
<dbReference type="GO" id="GO:0030041">
    <property type="term" value="P:actin filament polymerization"/>
    <property type="evidence" value="ECO:0007669"/>
    <property type="project" value="TreeGrafter"/>
</dbReference>
<evidence type="ECO:0000313" key="3">
    <source>
        <dbReference type="Proteomes" id="UP000265515"/>
    </source>
</evidence>
<name>A0A388L1S1_CHABU</name>
<feature type="compositionally biased region" description="Pro residues" evidence="1">
    <location>
        <begin position="142"/>
        <end position="185"/>
    </location>
</feature>
<accession>A0A388L1S1</accession>
<dbReference type="InterPro" id="IPR051412">
    <property type="entry name" value="Formin_Homology_Diaphanous_sf"/>
</dbReference>
<dbReference type="EMBL" id="BFEA01000241">
    <property type="protein sequence ID" value="GBG76260.1"/>
    <property type="molecule type" value="Genomic_DNA"/>
</dbReference>
<comment type="caution">
    <text evidence="2">The sequence shown here is derived from an EMBL/GenBank/DDBJ whole genome shotgun (WGS) entry which is preliminary data.</text>
</comment>
<dbReference type="PANTHER" id="PTHR45691">
    <property type="entry name" value="PROTEIN DIAPHANOUS"/>
    <property type="match status" value="1"/>
</dbReference>
<evidence type="ECO:0000313" key="2">
    <source>
        <dbReference type="EMBL" id="GBG76260.1"/>
    </source>
</evidence>
<organism evidence="2 3">
    <name type="scientific">Chara braunii</name>
    <name type="common">Braun's stonewort</name>
    <dbReference type="NCBI Taxonomy" id="69332"/>
    <lineage>
        <taxon>Eukaryota</taxon>
        <taxon>Viridiplantae</taxon>
        <taxon>Streptophyta</taxon>
        <taxon>Charophyceae</taxon>
        <taxon>Charales</taxon>
        <taxon>Characeae</taxon>
        <taxon>Chara</taxon>
    </lineage>
</organism>
<dbReference type="GO" id="GO:0005884">
    <property type="term" value="C:actin filament"/>
    <property type="evidence" value="ECO:0007669"/>
    <property type="project" value="TreeGrafter"/>
</dbReference>
<feature type="compositionally biased region" description="Acidic residues" evidence="1">
    <location>
        <begin position="315"/>
        <end position="334"/>
    </location>
</feature>
<keyword evidence="3" id="KW-1185">Reference proteome</keyword>